<sequence length="183" mass="21520">MSDVSDLDYISTDFDHFRVYAPRNSWDVKFCLMTNGFPHMGTVSLNMRWYNNSNLGFACRSVPYAEGLRLHVFIVYYWFNNKHHIWGFSLLHRVNALLDLSRSELASAVFTNFERGVVIRENGNLLNLMVRTVRVSEVNHRDRGRFFVLVLPDGRQYCLDMRTLTTRIFHGRQILPVTWVINL</sequence>
<dbReference type="EMBL" id="KX096038">
    <property type="protein sequence ID" value="AOW42052.1"/>
    <property type="molecule type" value="Genomic_RNA"/>
</dbReference>
<accession>A0A1D8QM78</accession>
<organism evidence="2">
    <name type="scientific">Tobacco rattle virus</name>
    <dbReference type="NCBI Taxonomy" id="12295"/>
    <lineage>
        <taxon>Viruses</taxon>
        <taxon>Riboviria</taxon>
        <taxon>Orthornavirae</taxon>
        <taxon>Kitrinoviricota</taxon>
        <taxon>Alsuviricetes</taxon>
        <taxon>Martellivirales</taxon>
        <taxon>Virgaviridae</taxon>
        <taxon>Tobravirus</taxon>
        <taxon>Tobravirus tabaci</taxon>
    </lineage>
</organism>
<name>A0A1D8QM78_9VIRU</name>
<evidence type="ECO:0000313" key="2">
    <source>
        <dbReference type="EMBL" id="AOW42052.1"/>
    </source>
</evidence>
<evidence type="ECO:0000313" key="1">
    <source>
        <dbReference type="EMBL" id="AOW42048.1"/>
    </source>
</evidence>
<dbReference type="EMBL" id="KX096037">
    <property type="protein sequence ID" value="AOW42048.1"/>
    <property type="molecule type" value="Genomic_RNA"/>
</dbReference>
<protein>
    <submittedName>
        <fullName evidence="2">2c protein</fullName>
    </submittedName>
</protein>
<reference evidence="2" key="1">
    <citation type="journal article" date="2016" name="Arch. Virol.">
        <title>Identification of internal poly(A) tracts (IPATs) of variable lengths in a novel tobacco rattle virus RNA2 in potatoes.</title>
        <authorList>
            <person name="Koenig R."/>
            <person name="Ziebell H."/>
            <person name="Hilbrich I."/>
            <person name="Lindner K."/>
        </authorList>
    </citation>
    <scope>NUCLEOTIDE SEQUENCE</scope>
    <source>
        <strain evidence="2">CeWF</strain>
        <strain evidence="1">CeWGH</strain>
    </source>
</reference>
<proteinExistence type="predicted"/>